<evidence type="ECO:0000259" key="1">
    <source>
        <dbReference type="Pfam" id="PF01408"/>
    </source>
</evidence>
<dbReference type="Pfam" id="PF01408">
    <property type="entry name" value="GFO_IDH_MocA"/>
    <property type="match status" value="1"/>
</dbReference>
<dbReference type="KEGG" id="bths:CNY62_03730"/>
<dbReference type="InterPro" id="IPR036291">
    <property type="entry name" value="NAD(P)-bd_dom_sf"/>
</dbReference>
<dbReference type="PANTHER" id="PTHR43054">
    <property type="match status" value="1"/>
</dbReference>
<gene>
    <name evidence="3" type="ORF">BTBSAS_160018</name>
    <name evidence="2" type="ORF">CNY62_03730</name>
</gene>
<dbReference type="SUPFAM" id="SSF55347">
    <property type="entry name" value="Glyceraldehyde-3-phosphate dehydrogenase-like, C-terminal domain"/>
    <property type="match status" value="1"/>
</dbReference>
<reference evidence="2 4" key="1">
    <citation type="submission" date="2017-09" db="EMBL/GenBank/DDBJ databases">
        <title>Complete Genome Sequences of Two Strains of the Meat Spoilage Bacterium Brochothrix thermosphacta Isolated from Ground Chicken.</title>
        <authorList>
            <person name="Paoli G.C."/>
            <person name="Wijey C."/>
            <person name="Chen C.-Y."/>
            <person name="Nguyen L."/>
            <person name="Yan X."/>
            <person name="Irwin P.L."/>
        </authorList>
    </citation>
    <scope>NUCLEOTIDE SEQUENCE [LARGE SCALE GENOMIC DNA]</scope>
    <source>
        <strain evidence="2 4">BI</strain>
    </source>
</reference>
<dbReference type="Proteomes" id="UP000243591">
    <property type="component" value="Chromosome"/>
</dbReference>
<dbReference type="AlphaFoldDB" id="A0A1D2KBP8"/>
<protein>
    <submittedName>
        <fullName evidence="2">Gfo/Idh/MocA family oxidoreductase</fullName>
    </submittedName>
    <submittedName>
        <fullName evidence="3">Putative scyllo-inositol dehydrogenase (NADP+-dependent)</fullName>
        <ecNumber evidence="3">1.1.1.371</ecNumber>
    </submittedName>
</protein>
<dbReference type="Proteomes" id="UP000270190">
    <property type="component" value="Unassembled WGS sequence"/>
</dbReference>
<evidence type="ECO:0000313" key="5">
    <source>
        <dbReference type="Proteomes" id="UP000270190"/>
    </source>
</evidence>
<dbReference type="EMBL" id="CP023483">
    <property type="protein sequence ID" value="ATF25578.1"/>
    <property type="molecule type" value="Genomic_DNA"/>
</dbReference>
<name>A0A1D2KBP8_BROTH</name>
<reference evidence="3" key="3">
    <citation type="submission" date="2018-04" db="EMBL/GenBank/DDBJ databases">
        <authorList>
            <person name="Go L.Y."/>
            <person name="Mitchell J.A."/>
        </authorList>
    </citation>
    <scope>NUCLEOTIDE SEQUENCE</scope>
    <source>
        <strain evidence="3">BSAS1 3</strain>
    </source>
</reference>
<feature type="domain" description="Gfo/Idh/MocA-like oxidoreductase N-terminal" evidence="1">
    <location>
        <begin position="2"/>
        <end position="119"/>
    </location>
</feature>
<dbReference type="Gene3D" id="3.40.50.720">
    <property type="entry name" value="NAD(P)-binding Rossmann-like Domain"/>
    <property type="match status" value="1"/>
</dbReference>
<organism evidence="2 4">
    <name type="scientific">Brochothrix thermosphacta</name>
    <name type="common">Microbacterium thermosphactum</name>
    <dbReference type="NCBI Taxonomy" id="2756"/>
    <lineage>
        <taxon>Bacteria</taxon>
        <taxon>Bacillati</taxon>
        <taxon>Bacillota</taxon>
        <taxon>Bacilli</taxon>
        <taxon>Bacillales</taxon>
        <taxon>Listeriaceae</taxon>
        <taxon>Brochothrix</taxon>
    </lineage>
</organism>
<accession>A0A1D2KBP8</accession>
<dbReference type="OrthoDB" id="9815825at2"/>
<dbReference type="SUPFAM" id="SSF51735">
    <property type="entry name" value="NAD(P)-binding Rossmann-fold domains"/>
    <property type="match status" value="1"/>
</dbReference>
<keyword evidence="4" id="KW-1185">Reference proteome</keyword>
<sequence length="331" mass="36743">MINYAVIGTSMITGKFIESAQATNKWDLTTIYSRTAEKAENFIDSEALKDITIETDWNAFLNSTHFSTVYIASPNSIHFQQAIALLKAKKNVVVEKPIFPTAAELKEAQRIAKENNVFIFEAARHIHEANFKIVKELVANTPNIEGATFAYSKYSSRYDQVLNGEQPNIFTTKFAGGALVDLGIYLVYSAVAWFGVPERSHYFAKKIVTGVDGSGTIILEYPDFNVTLLTGKIVQSYLGSEIYSNQSTILLDAVNAITTIDVWDRKTDTTTAKGVEAPELLLYDEAIAFASVINNPTDAKALEDYREWSELSLNVTTLVESLRKDAGIVYD</sequence>
<dbReference type="InterPro" id="IPR000683">
    <property type="entry name" value="Gfo/Idh/MocA-like_OxRdtase_N"/>
</dbReference>
<dbReference type="GO" id="GO:0000166">
    <property type="term" value="F:nucleotide binding"/>
    <property type="evidence" value="ECO:0007669"/>
    <property type="project" value="InterPro"/>
</dbReference>
<dbReference type="EMBL" id="OUNC01000008">
    <property type="protein sequence ID" value="SPP27515.1"/>
    <property type="molecule type" value="Genomic_DNA"/>
</dbReference>
<dbReference type="PANTHER" id="PTHR43054:SF1">
    <property type="entry name" value="SCYLLO-INOSITOL 2-DEHYDROGENASE (NADP(+)) IOLU"/>
    <property type="match status" value="1"/>
</dbReference>
<dbReference type="GO" id="GO:0102497">
    <property type="term" value="F:scyllo-inositol dehydrogenase (NADP+) activity"/>
    <property type="evidence" value="ECO:0007669"/>
    <property type="project" value="UniProtKB-EC"/>
</dbReference>
<dbReference type="STRING" id="2756.BFR44_00180"/>
<keyword evidence="3" id="KW-0560">Oxidoreductase</keyword>
<evidence type="ECO:0000313" key="2">
    <source>
        <dbReference type="EMBL" id="ATF25578.1"/>
    </source>
</evidence>
<dbReference type="EC" id="1.1.1.371" evidence="3"/>
<evidence type="ECO:0000313" key="4">
    <source>
        <dbReference type="Proteomes" id="UP000243591"/>
    </source>
</evidence>
<evidence type="ECO:0000313" key="3">
    <source>
        <dbReference type="EMBL" id="SPP27515.1"/>
    </source>
</evidence>
<proteinExistence type="predicted"/>
<dbReference type="RefSeq" id="WP_069126360.1">
    <property type="nucleotide sequence ID" value="NZ_CBCPHX010000005.1"/>
</dbReference>
<reference evidence="5" key="2">
    <citation type="submission" date="2018-04" db="EMBL/GenBank/DDBJ databases">
        <authorList>
            <person name="Illikoud N."/>
        </authorList>
    </citation>
    <scope>NUCLEOTIDE SEQUENCE [LARGE SCALE GENOMIC DNA]</scope>
</reference>
<dbReference type="Gene3D" id="3.30.360.10">
    <property type="entry name" value="Dihydrodipicolinate Reductase, domain 2"/>
    <property type="match status" value="1"/>
</dbReference>